<dbReference type="AlphaFoldDB" id="A0A7V0IA87"/>
<dbReference type="PANTHER" id="PTHR43591">
    <property type="entry name" value="METHYLTRANSFERASE"/>
    <property type="match status" value="1"/>
</dbReference>
<evidence type="ECO:0000259" key="1">
    <source>
        <dbReference type="Pfam" id="PF08241"/>
    </source>
</evidence>
<dbReference type="GO" id="GO:0032259">
    <property type="term" value="P:methylation"/>
    <property type="evidence" value="ECO:0007669"/>
    <property type="project" value="UniProtKB-KW"/>
</dbReference>
<dbReference type="CDD" id="cd02440">
    <property type="entry name" value="AdoMet_MTases"/>
    <property type="match status" value="1"/>
</dbReference>
<sequence>MISIRFLGWLKSLYFDQRLIWHKKNYARLASSGKILDVGCGRGDFALIAPERIIGLDYNKHSLYIAKERGVHYLVCADTLRLPFRDQSFENVHCADLIEHFTPGDVVTLLEELYRVLQKKGILLISSPMPTKEFWGDPSHVRPYPPESLTAFFIPDKEKGLGTNPTFRAIGKATLVGVYWRYRPLCRLPYQLQTDEQRRKVKNLIHPKSLLFFAGNLLARLRILRFWSPAGFSLLLRKEE</sequence>
<keyword evidence="2" id="KW-0808">Transferase</keyword>
<keyword evidence="2" id="KW-0489">Methyltransferase</keyword>
<proteinExistence type="predicted"/>
<dbReference type="SUPFAM" id="SSF53335">
    <property type="entry name" value="S-adenosyl-L-methionine-dependent methyltransferases"/>
    <property type="match status" value="1"/>
</dbReference>
<dbReference type="PANTHER" id="PTHR43591:SF24">
    <property type="entry name" value="2-METHOXY-6-POLYPRENYL-1,4-BENZOQUINOL METHYLASE, MITOCHONDRIAL"/>
    <property type="match status" value="1"/>
</dbReference>
<dbReference type="EMBL" id="DQWQ01000092">
    <property type="protein sequence ID" value="HDD35578.1"/>
    <property type="molecule type" value="Genomic_DNA"/>
</dbReference>
<evidence type="ECO:0000313" key="2">
    <source>
        <dbReference type="EMBL" id="HDD35578.1"/>
    </source>
</evidence>
<accession>A0A7V0IA87</accession>
<protein>
    <submittedName>
        <fullName evidence="2">Class I SAM-dependent methyltransferase</fullName>
    </submittedName>
</protein>
<comment type="caution">
    <text evidence="2">The sequence shown here is derived from an EMBL/GenBank/DDBJ whole genome shotgun (WGS) entry which is preliminary data.</text>
</comment>
<reference evidence="2" key="1">
    <citation type="journal article" date="2020" name="mSystems">
        <title>Genome- and Community-Level Interaction Insights into Carbon Utilization and Element Cycling Functions of Hydrothermarchaeota in Hydrothermal Sediment.</title>
        <authorList>
            <person name="Zhou Z."/>
            <person name="Liu Y."/>
            <person name="Xu W."/>
            <person name="Pan J."/>
            <person name="Luo Z.H."/>
            <person name="Li M."/>
        </authorList>
    </citation>
    <scope>NUCLEOTIDE SEQUENCE [LARGE SCALE GENOMIC DNA]</scope>
    <source>
        <strain evidence="2">HyVt-113</strain>
    </source>
</reference>
<dbReference type="Gene3D" id="3.40.50.150">
    <property type="entry name" value="Vaccinia Virus protein VP39"/>
    <property type="match status" value="1"/>
</dbReference>
<organism evidence="2">
    <name type="scientific">Desulfofervidus auxilii</name>
    <dbReference type="NCBI Taxonomy" id="1621989"/>
    <lineage>
        <taxon>Bacteria</taxon>
        <taxon>Pseudomonadati</taxon>
        <taxon>Thermodesulfobacteriota</taxon>
        <taxon>Candidatus Desulfofervidia</taxon>
        <taxon>Candidatus Desulfofervidales</taxon>
        <taxon>Candidatus Desulfofervidaceae</taxon>
        <taxon>Candidatus Desulfofervidus</taxon>
    </lineage>
</organism>
<dbReference type="Proteomes" id="UP000885706">
    <property type="component" value="Unassembled WGS sequence"/>
</dbReference>
<name>A0A7V0IA87_DESA2</name>
<dbReference type="InterPro" id="IPR029063">
    <property type="entry name" value="SAM-dependent_MTases_sf"/>
</dbReference>
<gene>
    <name evidence="2" type="ORF">ENF30_02130</name>
</gene>
<dbReference type="Pfam" id="PF08241">
    <property type="entry name" value="Methyltransf_11"/>
    <property type="match status" value="1"/>
</dbReference>
<dbReference type="InterPro" id="IPR013216">
    <property type="entry name" value="Methyltransf_11"/>
</dbReference>
<dbReference type="GO" id="GO:0008757">
    <property type="term" value="F:S-adenosylmethionine-dependent methyltransferase activity"/>
    <property type="evidence" value="ECO:0007669"/>
    <property type="project" value="InterPro"/>
</dbReference>
<feature type="domain" description="Methyltransferase type 11" evidence="1">
    <location>
        <begin position="36"/>
        <end position="125"/>
    </location>
</feature>